<dbReference type="SUPFAM" id="SSF53335">
    <property type="entry name" value="S-adenosyl-L-methionine-dependent methyltransferases"/>
    <property type="match status" value="1"/>
</dbReference>
<feature type="domain" description="MmeI-like C-terminal" evidence="8">
    <location>
        <begin position="846"/>
        <end position="926"/>
    </location>
</feature>
<comment type="caution">
    <text evidence="10">The sequence shown here is derived from an EMBL/GenBank/DDBJ whole genome shotgun (WGS) entry which is preliminary data.</text>
</comment>
<evidence type="ECO:0000259" key="9">
    <source>
        <dbReference type="Pfam" id="PF20473"/>
    </source>
</evidence>
<sequence length="939" mass="106072">MLTWNEIRTRAAQFAERWQDAVKENAEAQTFWNEFLAVYGIDRRRVAAFERKVKGLPKGSGRGRIDLLWPGLFMAEHKSKGRDLDEATQQAIEYVEVLEEHERPQWVAVSDFGQVRLQEVATGEAHQFALEDLPREVERFAFLIGKQLRHQREADPVNVKAAQQMGKLHNLLEDSGYAGHHLELLLVRLLFLLFGDDTGLWDERGLFYDLLAEQTRSDGEDTGTVLGRLFQVLDTPREKRQANLPEHFAAFPYVNGELFRERIDLADFSPKMREMLLEACMLDWGAVSPAIFGSMFQAVMDETERRNLGAHYTSEANILKALRPLFLDDLHAELTAAGQNKVKLQSFLSKLPGIRVLDPACGSGNFLILAYRELRRLELEALSRLLTDRTGGLQAVTDINLLLKVNVGQFYGIEYDEFPAQIARVAMWLTDHQANIEASRKLGQNFVNLPLTQAAHIQHGDALETDWLQHLNLDEDLGLLSHLYIVGNPPFVGGKKMSKEQRAQVVREFEGVKDAGVLDYVAAWYVKAAKVMQTVTREYPNLLTATALVSTNSVTQGEQVAPLWGNVLEGYGQTITAAHKTFKWSNDAPGQAAVHCVIVQFQPTAQLTSAQRRLFTYASPTAAPLEVQATNLTPYLTDGPSVVVRKAQQPLRAGVPPIHFGNMPLDGGNLLLTEQERAELLEAEPAAEKFIKPLLDAQDFLNGATRYCLWLPEAQPAELAKLPMVRERIEKTKQWRLASVAPSTQKFAQTPALFRDRRLPERYLVIPGFSSERREYVPIGYLDSETVVNNKLYMVPDADLYTFGIMQSRLHMDWMRHVGGRLESRYSYTKDIVYNTFPWPDREALKPKQVQAVEEAAQAVLKARAKHVASTLAQMYDPNLMPADLRKAHNQLDRAVEALYGLKAGSTEAQRLSKLLELYQELVPTLESQTQSKKVRRKK</sequence>
<dbReference type="PANTHER" id="PTHR33841">
    <property type="entry name" value="DNA METHYLTRANSFERASE YEEA-RELATED"/>
    <property type="match status" value="1"/>
</dbReference>
<dbReference type="EC" id="2.1.1.72" evidence="1"/>
<dbReference type="EMBL" id="RXPE01000058">
    <property type="protein sequence ID" value="RTR19567.1"/>
    <property type="molecule type" value="Genomic_DNA"/>
</dbReference>
<evidence type="ECO:0000256" key="3">
    <source>
        <dbReference type="ARBA" id="ARBA00022679"/>
    </source>
</evidence>
<organism evidence="10 11">
    <name type="scientific">Deinococcus radiophilus</name>
    <dbReference type="NCBI Taxonomy" id="32062"/>
    <lineage>
        <taxon>Bacteria</taxon>
        <taxon>Thermotogati</taxon>
        <taxon>Deinococcota</taxon>
        <taxon>Deinococci</taxon>
        <taxon>Deinococcales</taxon>
        <taxon>Deinococcaceae</taxon>
        <taxon>Deinococcus</taxon>
    </lineage>
</organism>
<dbReference type="Pfam" id="PF20465">
    <property type="entry name" value="MmeI_hel"/>
    <property type="match status" value="1"/>
</dbReference>
<dbReference type="GO" id="GO:0032259">
    <property type="term" value="P:methylation"/>
    <property type="evidence" value="ECO:0007669"/>
    <property type="project" value="UniProtKB-KW"/>
</dbReference>
<keyword evidence="3 10" id="KW-0808">Transferase</keyword>
<dbReference type="InterPro" id="IPR050953">
    <property type="entry name" value="N4_N6_ade-DNA_methylase"/>
</dbReference>
<dbReference type="Pfam" id="PF20464">
    <property type="entry name" value="MmeI_N"/>
    <property type="match status" value="1"/>
</dbReference>
<protein>
    <recommendedName>
        <fullName evidence="1">site-specific DNA-methyltransferase (adenine-specific)</fullName>
        <ecNumber evidence="1">2.1.1.72</ecNumber>
    </recommendedName>
</protein>
<feature type="domain" description="MmeI-like target recognition" evidence="7">
    <location>
        <begin position="638"/>
        <end position="841"/>
    </location>
</feature>
<evidence type="ECO:0000259" key="8">
    <source>
        <dbReference type="Pfam" id="PF20467"/>
    </source>
</evidence>
<dbReference type="Pfam" id="PF20467">
    <property type="entry name" value="MmeI_C"/>
    <property type="match status" value="1"/>
</dbReference>
<dbReference type="OrthoDB" id="9815272at2"/>
<dbReference type="AlphaFoldDB" id="A0A3S0I0G5"/>
<reference evidence="10 11" key="1">
    <citation type="submission" date="2018-12" db="EMBL/GenBank/DDBJ databases">
        <title>Deinococcus radiophilus ATCC 27603 genome sequencing and assembly.</title>
        <authorList>
            <person name="Maclea K.S."/>
            <person name="Maynard C.R."/>
        </authorList>
    </citation>
    <scope>NUCLEOTIDE SEQUENCE [LARGE SCALE GENOMIC DNA]</scope>
    <source>
        <strain evidence="10 11">ATCC 27603</strain>
    </source>
</reference>
<evidence type="ECO:0000259" key="7">
    <source>
        <dbReference type="Pfam" id="PF20466"/>
    </source>
</evidence>
<dbReference type="InterPro" id="IPR046819">
    <property type="entry name" value="MmeI_hel"/>
</dbReference>
<dbReference type="InterPro" id="IPR046818">
    <property type="entry name" value="MmeI_C"/>
</dbReference>
<dbReference type="InterPro" id="IPR046817">
    <property type="entry name" value="MmeI_N"/>
</dbReference>
<dbReference type="Pfam" id="PF20466">
    <property type="entry name" value="MmeI_TRD"/>
    <property type="match status" value="1"/>
</dbReference>
<dbReference type="Gene3D" id="3.40.50.150">
    <property type="entry name" value="Vaccinia Virus protein VP39"/>
    <property type="match status" value="1"/>
</dbReference>
<dbReference type="RefSeq" id="WP_126353618.1">
    <property type="nucleotide sequence ID" value="NZ_CP086383.1"/>
</dbReference>
<dbReference type="PANTHER" id="PTHR33841:SF1">
    <property type="entry name" value="DNA METHYLTRANSFERASE A"/>
    <property type="match status" value="1"/>
</dbReference>
<dbReference type="Pfam" id="PF20473">
    <property type="entry name" value="MmeI_Mtase"/>
    <property type="match status" value="1"/>
</dbReference>
<dbReference type="GO" id="GO:0009007">
    <property type="term" value="F:site-specific DNA-methyltransferase (adenine-specific) activity"/>
    <property type="evidence" value="ECO:0007669"/>
    <property type="project" value="UniProtKB-EC"/>
</dbReference>
<evidence type="ECO:0000313" key="11">
    <source>
        <dbReference type="Proteomes" id="UP000277766"/>
    </source>
</evidence>
<evidence type="ECO:0000259" key="5">
    <source>
        <dbReference type="Pfam" id="PF20464"/>
    </source>
</evidence>
<evidence type="ECO:0000259" key="6">
    <source>
        <dbReference type="Pfam" id="PF20465"/>
    </source>
</evidence>
<evidence type="ECO:0000256" key="4">
    <source>
        <dbReference type="ARBA" id="ARBA00047942"/>
    </source>
</evidence>
<feature type="domain" description="MmeI-like N-terminal" evidence="5">
    <location>
        <begin position="10"/>
        <end position="174"/>
    </location>
</feature>
<accession>A0A3S0I0G5</accession>
<feature type="domain" description="MmeI-like DNA-methyltransferase" evidence="9">
    <location>
        <begin position="335"/>
        <end position="614"/>
    </location>
</feature>
<dbReference type="Proteomes" id="UP000277766">
    <property type="component" value="Unassembled WGS sequence"/>
</dbReference>
<keyword evidence="11" id="KW-1185">Reference proteome</keyword>
<proteinExistence type="predicted"/>
<dbReference type="InterPro" id="IPR046816">
    <property type="entry name" value="MmeI_Mtase"/>
</dbReference>
<evidence type="ECO:0000256" key="1">
    <source>
        <dbReference type="ARBA" id="ARBA00011900"/>
    </source>
</evidence>
<comment type="catalytic activity">
    <reaction evidence="4">
        <text>a 2'-deoxyadenosine in DNA + S-adenosyl-L-methionine = an N(6)-methyl-2'-deoxyadenosine in DNA + S-adenosyl-L-homocysteine + H(+)</text>
        <dbReference type="Rhea" id="RHEA:15197"/>
        <dbReference type="Rhea" id="RHEA-COMP:12418"/>
        <dbReference type="Rhea" id="RHEA-COMP:12419"/>
        <dbReference type="ChEBI" id="CHEBI:15378"/>
        <dbReference type="ChEBI" id="CHEBI:57856"/>
        <dbReference type="ChEBI" id="CHEBI:59789"/>
        <dbReference type="ChEBI" id="CHEBI:90615"/>
        <dbReference type="ChEBI" id="CHEBI:90616"/>
        <dbReference type="EC" id="2.1.1.72"/>
    </reaction>
</comment>
<feature type="domain" description="MmeI-like helicase spacer" evidence="6">
    <location>
        <begin position="180"/>
        <end position="259"/>
    </location>
</feature>
<evidence type="ECO:0000313" key="10">
    <source>
        <dbReference type="EMBL" id="RTR19567.1"/>
    </source>
</evidence>
<dbReference type="InterPro" id="IPR046820">
    <property type="entry name" value="MmeI_TRD"/>
</dbReference>
<gene>
    <name evidence="10" type="ORF">EJ104_13430</name>
</gene>
<evidence type="ECO:0000256" key="2">
    <source>
        <dbReference type="ARBA" id="ARBA00022603"/>
    </source>
</evidence>
<keyword evidence="2 10" id="KW-0489">Methyltransferase</keyword>
<dbReference type="InterPro" id="IPR029063">
    <property type="entry name" value="SAM-dependent_MTases_sf"/>
</dbReference>
<name>A0A3S0I0G5_9DEIO</name>